<dbReference type="OrthoDB" id="9783680at2"/>
<name>A0A1I1KXW3_9LACT</name>
<feature type="compositionally biased region" description="Acidic residues" evidence="1">
    <location>
        <begin position="119"/>
        <end position="130"/>
    </location>
</feature>
<feature type="region of interest" description="Disordered" evidence="1">
    <location>
        <begin position="32"/>
        <end position="130"/>
    </location>
</feature>
<keyword evidence="3" id="KW-0378">Hydrolase</keyword>
<dbReference type="EMBL" id="FOLT01000014">
    <property type="protein sequence ID" value="SFC62240.1"/>
    <property type="molecule type" value="Genomic_DNA"/>
</dbReference>
<dbReference type="Gene3D" id="3.40.570.10">
    <property type="entry name" value="Extracellular Endonuclease, subunit A"/>
    <property type="match status" value="1"/>
</dbReference>
<keyword evidence="3" id="KW-0540">Nuclease</keyword>
<gene>
    <name evidence="3" type="ORF">SAMN04488102_11411</name>
</gene>
<keyword evidence="3" id="KW-0255">Endonuclease</keyword>
<dbReference type="Pfam" id="PF13930">
    <property type="entry name" value="Endonuclea_NS_2"/>
    <property type="match status" value="1"/>
</dbReference>
<keyword evidence="4" id="KW-1185">Reference proteome</keyword>
<feature type="compositionally biased region" description="Acidic residues" evidence="1">
    <location>
        <begin position="79"/>
        <end position="103"/>
    </location>
</feature>
<protein>
    <submittedName>
        <fullName evidence="3">DNA/RNA non-specific endonuclease</fullName>
    </submittedName>
</protein>
<evidence type="ECO:0000313" key="4">
    <source>
        <dbReference type="Proteomes" id="UP000199612"/>
    </source>
</evidence>
<evidence type="ECO:0000259" key="2">
    <source>
        <dbReference type="Pfam" id="PF13930"/>
    </source>
</evidence>
<evidence type="ECO:0000313" key="3">
    <source>
        <dbReference type="EMBL" id="SFC62240.1"/>
    </source>
</evidence>
<dbReference type="PROSITE" id="PS51257">
    <property type="entry name" value="PROKAR_LIPOPROTEIN"/>
    <property type="match status" value="1"/>
</dbReference>
<dbReference type="InterPro" id="IPR044927">
    <property type="entry name" value="Endonuclea_NS_2"/>
</dbReference>
<sequence>MLHRRLMTGMISAAMLLAGCEPVDEAVEREEIETKEAVPSGVTDSEENATVLTEEESGNSVSSEETVDDETDGISNDADVVEETTEEVAIDESEDRVAEEDAVYEVSASQDDVAASEAETAEDEPELGTEEAASDLVYDIEALDLPSPEDLPLDEVYIEVNDNVPLFTNEELEVSEPFHSYEARDELGRVGVADALLDVELMPAEERGSISHVDPTGWNQGNYEVVSGNWLYNRSHLIGHQMTGYDGKNNLMTGTRQFNVEGMLPFENFVASVVEDTEMQVRYRVTPLFEDDNLLAHGIVMEGFSVDDNGETLSFNVFVPNQQDGIELDYETGDHALVE</sequence>
<feature type="domain" description="Type VII secretion system protein EssD-like" evidence="2">
    <location>
        <begin position="180"/>
        <end position="302"/>
    </location>
</feature>
<dbReference type="InterPro" id="IPR044929">
    <property type="entry name" value="DNA/RNA_non-sp_Endonuclease_sf"/>
</dbReference>
<organism evidence="3 4">
    <name type="scientific">Alkalibacterium subtropicum</name>
    <dbReference type="NCBI Taxonomy" id="753702"/>
    <lineage>
        <taxon>Bacteria</taxon>
        <taxon>Bacillati</taxon>
        <taxon>Bacillota</taxon>
        <taxon>Bacilli</taxon>
        <taxon>Lactobacillales</taxon>
        <taxon>Carnobacteriaceae</taxon>
        <taxon>Alkalibacterium</taxon>
    </lineage>
</organism>
<proteinExistence type="predicted"/>
<accession>A0A1I1KXW3</accession>
<dbReference type="AlphaFoldDB" id="A0A1I1KXW3"/>
<dbReference type="Proteomes" id="UP000199612">
    <property type="component" value="Unassembled WGS sequence"/>
</dbReference>
<dbReference type="STRING" id="753702.SAMN04488102_11411"/>
<evidence type="ECO:0000256" key="1">
    <source>
        <dbReference type="SAM" id="MobiDB-lite"/>
    </source>
</evidence>
<reference evidence="4" key="1">
    <citation type="submission" date="2016-10" db="EMBL/GenBank/DDBJ databases">
        <authorList>
            <person name="Varghese N."/>
            <person name="Submissions S."/>
        </authorList>
    </citation>
    <scope>NUCLEOTIDE SEQUENCE [LARGE SCALE GENOMIC DNA]</scope>
    <source>
        <strain evidence="4">DSM 23664</strain>
    </source>
</reference>
<dbReference type="RefSeq" id="WP_091531214.1">
    <property type="nucleotide sequence ID" value="NZ_FOLT01000014.1"/>
</dbReference>
<dbReference type="GO" id="GO:0004519">
    <property type="term" value="F:endonuclease activity"/>
    <property type="evidence" value="ECO:0007669"/>
    <property type="project" value="UniProtKB-KW"/>
</dbReference>